<evidence type="ECO:0000313" key="5">
    <source>
        <dbReference type="RefSeq" id="XP_013060891.2"/>
    </source>
</evidence>
<sequence length="593" mass="67989">MSDTKDFPHKKISRGIVHSFEHFWKDHEHGDFQVIIDGECIRCHSFLLASCSEFFRCLLRSNMREKLEMKVDLQNIPLNIFQLILKTLYTGCELLTKDNVLEVWAAVHQLQFDFLIQHCEDFVSKNISPDTLKTYTKHAKFLQSKKVSQNIDKYLLENFMTIRNEETFLQLDVKELSKLIESDQLIVSSEDEVLYSVYDWVSYGDVTTAIDEGTDKSLTANNLLTDAIENDANANSKFISTVNDDDSKKETASPFSNQTESCGRTVHLLQLLKATRYCLISEGCLKNLFWNALTQSNTEVKTILYEASMFKVLGNMNRFWPTAAIHRDCSTLEHVGIVGGFTLEAFSFKRNKWLYVPDCGFSANVKLTTLKDHLYACCSDRDGAEVFHFLNNEWDIVTFSNTEVHLFLTHDTCLYMFSSGKKTVEIFQPQDPGGTTQQVHHSVPNVKYAMSFNNSILVFEAVGKGDTSKARVHCWHVDKNCWKRLAELDFSAEHMTSFCDEQDSYILNTSGHLYRIEHSETIQFTFIKKIWDFQVELKGAVLFKTSLYVCGTCPGRGTYIPEVESIYSSLKFLDLIAPKSNFIPFLIPKTILK</sequence>
<dbReference type="RefSeq" id="XP_055896499.1">
    <property type="nucleotide sequence ID" value="XM_056040524.1"/>
</dbReference>
<protein>
    <submittedName>
        <fullName evidence="5 6">Uncharacterized protein LOC106050466</fullName>
    </submittedName>
</protein>
<dbReference type="Pfam" id="PF00651">
    <property type="entry name" value="BTB"/>
    <property type="match status" value="1"/>
</dbReference>
<dbReference type="KEGG" id="bgt:106050466"/>
<keyword evidence="1" id="KW-0880">Kelch repeat</keyword>
<dbReference type="InterPro" id="IPR011705">
    <property type="entry name" value="BACK"/>
</dbReference>
<gene>
    <name evidence="5 6" type="primary">LOC106050466</name>
</gene>
<feature type="domain" description="BTB" evidence="3">
    <location>
        <begin position="30"/>
        <end position="97"/>
    </location>
</feature>
<dbReference type="CDD" id="cd18186">
    <property type="entry name" value="BTB_POZ_ZBTB_KLHL-like"/>
    <property type="match status" value="1"/>
</dbReference>
<dbReference type="PANTHER" id="PTHR45632">
    <property type="entry name" value="LD33804P"/>
    <property type="match status" value="1"/>
</dbReference>
<dbReference type="SMART" id="SM00875">
    <property type="entry name" value="BACK"/>
    <property type="match status" value="1"/>
</dbReference>
<dbReference type="OrthoDB" id="45365at2759"/>
<keyword evidence="4" id="KW-1185">Reference proteome</keyword>
<dbReference type="SUPFAM" id="SSF50965">
    <property type="entry name" value="Galactose oxidase, central domain"/>
    <property type="match status" value="1"/>
</dbReference>
<evidence type="ECO:0000313" key="4">
    <source>
        <dbReference type="Proteomes" id="UP001165740"/>
    </source>
</evidence>
<dbReference type="PANTHER" id="PTHR45632:SF3">
    <property type="entry name" value="KELCH-LIKE PROTEIN 32"/>
    <property type="match status" value="1"/>
</dbReference>
<dbReference type="InterPro" id="IPR011043">
    <property type="entry name" value="Gal_Oxase/kelch_b-propeller"/>
</dbReference>
<dbReference type="AlphaFoldDB" id="A0A9W3BAA8"/>
<dbReference type="InterPro" id="IPR011333">
    <property type="entry name" value="SKP1/BTB/POZ_sf"/>
</dbReference>
<organism evidence="4 6">
    <name type="scientific">Biomphalaria glabrata</name>
    <name type="common">Bloodfluke planorb</name>
    <name type="synonym">Freshwater snail</name>
    <dbReference type="NCBI Taxonomy" id="6526"/>
    <lineage>
        <taxon>Eukaryota</taxon>
        <taxon>Metazoa</taxon>
        <taxon>Spiralia</taxon>
        <taxon>Lophotrochozoa</taxon>
        <taxon>Mollusca</taxon>
        <taxon>Gastropoda</taxon>
        <taxon>Heterobranchia</taxon>
        <taxon>Euthyneura</taxon>
        <taxon>Panpulmonata</taxon>
        <taxon>Hygrophila</taxon>
        <taxon>Lymnaeoidea</taxon>
        <taxon>Planorbidae</taxon>
        <taxon>Biomphalaria</taxon>
    </lineage>
</organism>
<accession>A0A9W3BAA8</accession>
<dbReference type="SMART" id="SM00225">
    <property type="entry name" value="BTB"/>
    <property type="match status" value="1"/>
</dbReference>
<evidence type="ECO:0000256" key="2">
    <source>
        <dbReference type="ARBA" id="ARBA00022737"/>
    </source>
</evidence>
<reference evidence="5 6" key="1">
    <citation type="submission" date="2025-04" db="UniProtKB">
        <authorList>
            <consortium name="RefSeq"/>
        </authorList>
    </citation>
    <scope>IDENTIFICATION</scope>
</reference>
<dbReference type="SUPFAM" id="SSF54695">
    <property type="entry name" value="POZ domain"/>
    <property type="match status" value="1"/>
</dbReference>
<name>A0A9W3BAA8_BIOGL</name>
<dbReference type="Proteomes" id="UP001165740">
    <property type="component" value="Chromosome 9"/>
</dbReference>
<dbReference type="Gene3D" id="1.25.40.420">
    <property type="match status" value="1"/>
</dbReference>
<evidence type="ECO:0000313" key="6">
    <source>
        <dbReference type="RefSeq" id="XP_055896499.1"/>
    </source>
</evidence>
<evidence type="ECO:0000256" key="1">
    <source>
        <dbReference type="ARBA" id="ARBA00022441"/>
    </source>
</evidence>
<dbReference type="Gene3D" id="3.30.710.10">
    <property type="entry name" value="Potassium Channel Kv1.1, Chain A"/>
    <property type="match status" value="1"/>
</dbReference>
<proteinExistence type="predicted"/>
<dbReference type="InterPro" id="IPR000210">
    <property type="entry name" value="BTB/POZ_dom"/>
</dbReference>
<dbReference type="GeneID" id="106050466"/>
<evidence type="ECO:0000259" key="3">
    <source>
        <dbReference type="PROSITE" id="PS50097"/>
    </source>
</evidence>
<dbReference type="Pfam" id="PF07707">
    <property type="entry name" value="BACK"/>
    <property type="match status" value="1"/>
</dbReference>
<dbReference type="PROSITE" id="PS50097">
    <property type="entry name" value="BTB"/>
    <property type="match status" value="1"/>
</dbReference>
<keyword evidence="2" id="KW-0677">Repeat</keyword>
<dbReference type="RefSeq" id="XP_013060891.2">
    <property type="nucleotide sequence ID" value="XM_013205437.2"/>
</dbReference>